<dbReference type="PATRIC" id="fig|188932.3.peg.2701"/>
<dbReference type="PANTHER" id="PTHR43162:SF1">
    <property type="entry name" value="PRESTALK A DIFFERENTIATION PROTEIN A"/>
    <property type="match status" value="1"/>
</dbReference>
<keyword evidence="3" id="KW-1185">Reference proteome</keyword>
<dbReference type="KEGG" id="pcm:AY601_2589"/>
<dbReference type="EMBL" id="CP014504">
    <property type="protein sequence ID" value="AMP99478.1"/>
    <property type="molecule type" value="Genomic_DNA"/>
</dbReference>
<protein>
    <submittedName>
        <fullName evidence="2">NmrA family protein</fullName>
    </submittedName>
</protein>
<sequence>MKITITGSLGNISKPLAQTLVDAGHQVTVISSSADKVKAIEDLGATATIGSVEDTDFLTKAFTGADAIYTMCPPNNAAADFRSFMNTVGQNYAAAIRASGVKQVVNLSSIGAHLTEGTGPIKGLHDVEQIFNELEGVSIKHMRPAYFYVNLYGSADMIRHGGIIGGNYGETAPLVLVHPKDIALAIAGEIQQPFTGKSIRYVASDVRTPAEVATALGTAIGKPDLKWVEFTDEQAYDGMIQAGLPAELAKNYVEMGTAIRNGILWEDFKVNQPEFSAIKLEDFAKEFAAAF</sequence>
<gene>
    <name evidence="2" type="ORF">AY601_2589</name>
</gene>
<organism evidence="2 3">
    <name type="scientific">Pedobacter cryoconitis</name>
    <dbReference type="NCBI Taxonomy" id="188932"/>
    <lineage>
        <taxon>Bacteria</taxon>
        <taxon>Pseudomonadati</taxon>
        <taxon>Bacteroidota</taxon>
        <taxon>Sphingobacteriia</taxon>
        <taxon>Sphingobacteriales</taxon>
        <taxon>Sphingobacteriaceae</taxon>
        <taxon>Pedobacter</taxon>
    </lineage>
</organism>
<dbReference type="InterPro" id="IPR051604">
    <property type="entry name" value="Ergot_Alk_Oxidoreductase"/>
</dbReference>
<evidence type="ECO:0000259" key="1">
    <source>
        <dbReference type="Pfam" id="PF13460"/>
    </source>
</evidence>
<evidence type="ECO:0000313" key="2">
    <source>
        <dbReference type="EMBL" id="AMP99478.1"/>
    </source>
</evidence>
<dbReference type="OrthoDB" id="2149806at2"/>
<reference evidence="2 3" key="1">
    <citation type="submission" date="2016-03" db="EMBL/GenBank/DDBJ databases">
        <title>Complete genome sequence of Pedobacter cryoconitis PAMC 27485.</title>
        <authorList>
            <person name="Lee J."/>
            <person name="Kim O.-S."/>
        </authorList>
    </citation>
    <scope>NUCLEOTIDE SEQUENCE [LARGE SCALE GENOMIC DNA]</scope>
    <source>
        <strain evidence="2 3">PAMC 27485</strain>
    </source>
</reference>
<accession>A0A127VEY0</accession>
<dbReference type="Gene3D" id="3.90.25.10">
    <property type="entry name" value="UDP-galactose 4-epimerase, domain 1"/>
    <property type="match status" value="1"/>
</dbReference>
<name>A0A127VEY0_9SPHI</name>
<evidence type="ECO:0000313" key="3">
    <source>
        <dbReference type="Proteomes" id="UP000071561"/>
    </source>
</evidence>
<dbReference type="PANTHER" id="PTHR43162">
    <property type="match status" value="1"/>
</dbReference>
<dbReference type="InterPro" id="IPR036291">
    <property type="entry name" value="NAD(P)-bd_dom_sf"/>
</dbReference>
<dbReference type="RefSeq" id="WP_068401635.1">
    <property type="nucleotide sequence ID" value="NZ_CP014504.1"/>
</dbReference>
<proteinExistence type="predicted"/>
<dbReference type="SUPFAM" id="SSF51735">
    <property type="entry name" value="NAD(P)-binding Rossmann-fold domains"/>
    <property type="match status" value="1"/>
</dbReference>
<dbReference type="InterPro" id="IPR016040">
    <property type="entry name" value="NAD(P)-bd_dom"/>
</dbReference>
<dbReference type="Gene3D" id="3.40.50.720">
    <property type="entry name" value="NAD(P)-binding Rossmann-like Domain"/>
    <property type="match status" value="1"/>
</dbReference>
<dbReference type="Proteomes" id="UP000071561">
    <property type="component" value="Chromosome"/>
</dbReference>
<feature type="domain" description="NAD(P)-binding" evidence="1">
    <location>
        <begin position="7"/>
        <end position="113"/>
    </location>
</feature>
<dbReference type="Pfam" id="PF13460">
    <property type="entry name" value="NAD_binding_10"/>
    <property type="match status" value="1"/>
</dbReference>
<dbReference type="AlphaFoldDB" id="A0A127VEY0"/>